<dbReference type="EMBL" id="JAIGNK010000003">
    <property type="protein sequence ID" value="MBX7458653.1"/>
    <property type="molecule type" value="Genomic_DNA"/>
</dbReference>
<dbReference type="InterPro" id="IPR014729">
    <property type="entry name" value="Rossmann-like_a/b/a_fold"/>
</dbReference>
<dbReference type="PANTHER" id="PTHR43284">
    <property type="entry name" value="ASPARAGINE SYNTHETASE (GLUTAMINE-HYDROLYZING)"/>
    <property type="match status" value="1"/>
</dbReference>
<evidence type="ECO:0000313" key="4">
    <source>
        <dbReference type="EMBL" id="MBX7458653.1"/>
    </source>
</evidence>
<comment type="caution">
    <text evidence="4">The sequence shown here is derived from an EMBL/GenBank/DDBJ whole genome shotgun (WGS) entry which is preliminary data.</text>
</comment>
<dbReference type="EC" id="6.3.5.4" evidence="2"/>
<evidence type="ECO:0000256" key="3">
    <source>
        <dbReference type="ARBA" id="ARBA00048741"/>
    </source>
</evidence>
<proteinExistence type="predicted"/>
<name>A0ABS7IZ15_9SPHN</name>
<organism evidence="4 5">
    <name type="scientific">Qipengyuania polymorpha</name>
    <dbReference type="NCBI Taxonomy" id="2867234"/>
    <lineage>
        <taxon>Bacteria</taxon>
        <taxon>Pseudomonadati</taxon>
        <taxon>Pseudomonadota</taxon>
        <taxon>Alphaproteobacteria</taxon>
        <taxon>Sphingomonadales</taxon>
        <taxon>Erythrobacteraceae</taxon>
        <taxon>Qipengyuania</taxon>
    </lineage>
</organism>
<dbReference type="RefSeq" id="WP_221574042.1">
    <property type="nucleotide sequence ID" value="NZ_JAIGNK010000003.1"/>
</dbReference>
<dbReference type="InterPro" id="IPR029055">
    <property type="entry name" value="Ntn_hydrolases_N"/>
</dbReference>
<sequence length="629" mass="70440">MIAAWHGRARGVCPPVDAMLRSLALYGERRATPIEAGPFAAMASDRDYLASVGDIHVALTGWLDNAAGLARKLGLASDDPARIYAASLERWGEDADRHMVGSYAAIAQLADGTLHLARSPWDAPPLYYHSDARRTVASPLLRVLFAAGAPREPDWERVVDELAYDWRSGDERAWHEDIWMVPLGAAVRIDGGERRVLRWYEPPPPMPAEEYDEQAAVSRALELLDEAAVAALRWADKPALAMSGGLDSTLVADALLGALPEPQRLQAITFVPDHRWQGKEEPGTMGDERRFAKLMAKANPRLDWHLASADVGPPDRRAREVFAASEVFAPGLANVGMYHNVYEAARGLGCDSLLTADFGNSTISESGRSAYVEYARSGEWRQLVRLLRNRPGDARPLWRKLLANTVLPQLPRALRSLARRLVHPERADMTALITALSPAARREQAERAAARGTASAWADLTHDRSRADTVQREWRDADGPGRDVDLAFEQLYGIRKRDVLMYRPLVEFCMSLPTRAFAWDGEERRFARLMGRGRVPEAIRTNRLHGQHNVDWHARMTPEREAMREVLETARGHPFLGQALDIDRLQALIDDWPEEPDFSWEQDWARRLALPRAILAARFVGHVEQRNDL</sequence>
<comment type="catalytic activity">
    <reaction evidence="3">
        <text>L-aspartate + L-glutamine + ATP + H2O = L-asparagine + L-glutamate + AMP + diphosphate + H(+)</text>
        <dbReference type="Rhea" id="RHEA:12228"/>
        <dbReference type="ChEBI" id="CHEBI:15377"/>
        <dbReference type="ChEBI" id="CHEBI:15378"/>
        <dbReference type="ChEBI" id="CHEBI:29985"/>
        <dbReference type="ChEBI" id="CHEBI:29991"/>
        <dbReference type="ChEBI" id="CHEBI:30616"/>
        <dbReference type="ChEBI" id="CHEBI:33019"/>
        <dbReference type="ChEBI" id="CHEBI:58048"/>
        <dbReference type="ChEBI" id="CHEBI:58359"/>
        <dbReference type="ChEBI" id="CHEBI:456215"/>
        <dbReference type="EC" id="6.3.5.4"/>
    </reaction>
</comment>
<dbReference type="SUPFAM" id="SSF52402">
    <property type="entry name" value="Adenine nucleotide alpha hydrolases-like"/>
    <property type="match status" value="1"/>
</dbReference>
<keyword evidence="5" id="KW-1185">Reference proteome</keyword>
<dbReference type="PANTHER" id="PTHR43284:SF1">
    <property type="entry name" value="ASPARAGINE SYNTHETASE"/>
    <property type="match status" value="1"/>
</dbReference>
<evidence type="ECO:0000313" key="5">
    <source>
        <dbReference type="Proteomes" id="UP000783253"/>
    </source>
</evidence>
<dbReference type="InterPro" id="IPR051786">
    <property type="entry name" value="ASN_synthetase/amidase"/>
</dbReference>
<dbReference type="SUPFAM" id="SSF56235">
    <property type="entry name" value="N-terminal nucleophile aminohydrolases (Ntn hydrolases)"/>
    <property type="match status" value="1"/>
</dbReference>
<comment type="pathway">
    <text evidence="1">Amino-acid biosynthesis; L-asparagine biosynthesis; L-asparagine from L-aspartate (L-Gln route): step 1/1.</text>
</comment>
<evidence type="ECO:0000256" key="1">
    <source>
        <dbReference type="ARBA" id="ARBA00005187"/>
    </source>
</evidence>
<accession>A0ABS7IZ15</accession>
<evidence type="ECO:0000256" key="2">
    <source>
        <dbReference type="ARBA" id="ARBA00012737"/>
    </source>
</evidence>
<protein>
    <recommendedName>
        <fullName evidence="2">asparagine synthase (glutamine-hydrolyzing)</fullName>
        <ecNumber evidence="2">6.3.5.4</ecNumber>
    </recommendedName>
</protein>
<reference evidence="4 5" key="1">
    <citation type="submission" date="2021-08" db="EMBL/GenBank/DDBJ databases">
        <title>Comparative Genomics Analysis of the Genus Qipengyuania Reveals Extensive Genetic Diversity and Metabolic Versatility, Including the Description of Fifteen Novel Species.</title>
        <authorList>
            <person name="Liu Y."/>
        </authorList>
    </citation>
    <scope>NUCLEOTIDE SEQUENCE [LARGE SCALE GENOMIC DNA]</scope>
    <source>
        <strain evidence="4 5">1NDH17</strain>
    </source>
</reference>
<dbReference type="Proteomes" id="UP000783253">
    <property type="component" value="Unassembled WGS sequence"/>
</dbReference>
<dbReference type="Gene3D" id="3.40.50.620">
    <property type="entry name" value="HUPs"/>
    <property type="match status" value="1"/>
</dbReference>
<gene>
    <name evidence="4" type="ORF">K3152_10390</name>
</gene>
<dbReference type="Gene3D" id="3.60.20.10">
    <property type="entry name" value="Glutamine Phosphoribosylpyrophosphate, subunit 1, domain 1"/>
    <property type="match status" value="1"/>
</dbReference>